<accession>A0A7C3IGA6</accession>
<reference evidence="1" key="1">
    <citation type="journal article" date="2020" name="mSystems">
        <title>Genome- and Community-Level Interaction Insights into Carbon Utilization and Element Cycling Functions of Hydrothermarchaeota in Hydrothermal Sediment.</title>
        <authorList>
            <person name="Zhou Z."/>
            <person name="Liu Y."/>
            <person name="Xu W."/>
            <person name="Pan J."/>
            <person name="Luo Z.H."/>
            <person name="Li M."/>
        </authorList>
    </citation>
    <scope>NUCLEOTIDE SEQUENCE [LARGE SCALE GENOMIC DNA]</scope>
    <source>
        <strain evidence="1">SpSt-503</strain>
    </source>
</reference>
<dbReference type="EMBL" id="DSVL01000131">
    <property type="protein sequence ID" value="HFH28724.1"/>
    <property type="molecule type" value="Genomic_DNA"/>
</dbReference>
<dbReference type="AlphaFoldDB" id="A0A7C3IGA6"/>
<gene>
    <name evidence="1" type="ORF">ENS59_04330</name>
</gene>
<name>A0A7C3IGA6_9SPIR</name>
<proteinExistence type="predicted"/>
<evidence type="ECO:0000313" key="1">
    <source>
        <dbReference type="EMBL" id="HFH28724.1"/>
    </source>
</evidence>
<comment type="caution">
    <text evidence="1">The sequence shown here is derived from an EMBL/GenBank/DDBJ whole genome shotgun (WGS) entry which is preliminary data.</text>
</comment>
<organism evidence="1">
    <name type="scientific">Gracilinema caldarium</name>
    <dbReference type="NCBI Taxonomy" id="215591"/>
    <lineage>
        <taxon>Bacteria</taxon>
        <taxon>Pseudomonadati</taxon>
        <taxon>Spirochaetota</taxon>
        <taxon>Spirochaetia</taxon>
        <taxon>Spirochaetales</taxon>
        <taxon>Breznakiellaceae</taxon>
        <taxon>Gracilinema</taxon>
    </lineage>
</organism>
<sequence>MLNNNTLFGRFENQGFIKTTTRPELDAAQKVQLNRKGNELFNKGDIAGAERIFITTGYSDGLIRLGDWYLAHGKSLEALKMYWLAPDKKKAEPLIEKLAALIQKLIEDEEK</sequence>
<protein>
    <submittedName>
        <fullName evidence="1">Uncharacterized protein</fullName>
    </submittedName>
</protein>